<accession>A0A9P9BRW7</accession>
<protein>
    <recommendedName>
        <fullName evidence="4">Secreted protein</fullName>
    </recommendedName>
</protein>
<organism evidence="2 3">
    <name type="scientific">Microdochium trichocladiopsis</name>
    <dbReference type="NCBI Taxonomy" id="1682393"/>
    <lineage>
        <taxon>Eukaryota</taxon>
        <taxon>Fungi</taxon>
        <taxon>Dikarya</taxon>
        <taxon>Ascomycota</taxon>
        <taxon>Pezizomycotina</taxon>
        <taxon>Sordariomycetes</taxon>
        <taxon>Xylariomycetidae</taxon>
        <taxon>Xylariales</taxon>
        <taxon>Microdochiaceae</taxon>
        <taxon>Microdochium</taxon>
    </lineage>
</organism>
<feature type="chain" id="PRO_5040460883" description="Secreted protein" evidence="1">
    <location>
        <begin position="21"/>
        <end position="111"/>
    </location>
</feature>
<evidence type="ECO:0008006" key="4">
    <source>
        <dbReference type="Google" id="ProtNLM"/>
    </source>
</evidence>
<comment type="caution">
    <text evidence="2">The sequence shown here is derived from an EMBL/GenBank/DDBJ whole genome shotgun (WGS) entry which is preliminary data.</text>
</comment>
<proteinExistence type="predicted"/>
<evidence type="ECO:0000313" key="2">
    <source>
        <dbReference type="EMBL" id="KAH7033371.1"/>
    </source>
</evidence>
<evidence type="ECO:0000313" key="3">
    <source>
        <dbReference type="Proteomes" id="UP000756346"/>
    </source>
</evidence>
<dbReference type="AlphaFoldDB" id="A0A9P9BRW7"/>
<gene>
    <name evidence="2" type="ORF">B0I36DRAFT_321294</name>
</gene>
<sequence>MTGKCTAVFLAVFRFVGLEGSLRHALDGARRALHRLTRMQKLHPRLAEPSASPNCDQCKRALSAWPDRMNVTYGVPKFEGYHHTDDRGVQESIVTLTTSTSWHMHEICSCQ</sequence>
<dbReference type="RefSeq" id="XP_046014203.1">
    <property type="nucleotide sequence ID" value="XM_046153678.1"/>
</dbReference>
<name>A0A9P9BRW7_9PEZI</name>
<reference evidence="2" key="1">
    <citation type="journal article" date="2021" name="Nat. Commun.">
        <title>Genetic determinants of endophytism in the Arabidopsis root mycobiome.</title>
        <authorList>
            <person name="Mesny F."/>
            <person name="Miyauchi S."/>
            <person name="Thiergart T."/>
            <person name="Pickel B."/>
            <person name="Atanasova L."/>
            <person name="Karlsson M."/>
            <person name="Huettel B."/>
            <person name="Barry K.W."/>
            <person name="Haridas S."/>
            <person name="Chen C."/>
            <person name="Bauer D."/>
            <person name="Andreopoulos W."/>
            <person name="Pangilinan J."/>
            <person name="LaButti K."/>
            <person name="Riley R."/>
            <person name="Lipzen A."/>
            <person name="Clum A."/>
            <person name="Drula E."/>
            <person name="Henrissat B."/>
            <person name="Kohler A."/>
            <person name="Grigoriev I.V."/>
            <person name="Martin F.M."/>
            <person name="Hacquard S."/>
        </authorList>
    </citation>
    <scope>NUCLEOTIDE SEQUENCE</scope>
    <source>
        <strain evidence="2">MPI-CAGE-CH-0230</strain>
    </source>
</reference>
<feature type="signal peptide" evidence="1">
    <location>
        <begin position="1"/>
        <end position="20"/>
    </location>
</feature>
<keyword evidence="3" id="KW-1185">Reference proteome</keyword>
<dbReference type="Proteomes" id="UP000756346">
    <property type="component" value="Unassembled WGS sequence"/>
</dbReference>
<evidence type="ECO:0000256" key="1">
    <source>
        <dbReference type="SAM" id="SignalP"/>
    </source>
</evidence>
<dbReference type="EMBL" id="JAGTJQ010000004">
    <property type="protein sequence ID" value="KAH7033371.1"/>
    <property type="molecule type" value="Genomic_DNA"/>
</dbReference>
<keyword evidence="1" id="KW-0732">Signal</keyword>
<dbReference type="GeneID" id="70183224"/>